<keyword evidence="3" id="KW-1185">Reference proteome</keyword>
<dbReference type="InterPro" id="IPR027417">
    <property type="entry name" value="P-loop_NTPase"/>
</dbReference>
<dbReference type="CDD" id="cd23767">
    <property type="entry name" value="IQCD"/>
    <property type="match status" value="1"/>
</dbReference>
<evidence type="ECO:0000313" key="2">
    <source>
        <dbReference type="EMBL" id="KFO25408.1"/>
    </source>
</evidence>
<dbReference type="SMART" id="SM00015">
    <property type="entry name" value="IQ"/>
    <property type="match status" value="2"/>
</dbReference>
<dbReference type="eggNOG" id="ENOG502QS0S">
    <property type="taxonomic scope" value="Eukaryota"/>
</dbReference>
<dbReference type="PROSITE" id="PS50096">
    <property type="entry name" value="IQ"/>
    <property type="match status" value="2"/>
</dbReference>
<dbReference type="STRING" id="885580.ENSFDAP00000020544"/>
<dbReference type="InterPro" id="IPR000048">
    <property type="entry name" value="IQ_motif_EF-hand-BS"/>
</dbReference>
<dbReference type="Pfam" id="PF00612">
    <property type="entry name" value="IQ"/>
    <property type="match status" value="2"/>
</dbReference>
<keyword evidence="1" id="KW-0175">Coiled coil</keyword>
<dbReference type="Proteomes" id="UP000028990">
    <property type="component" value="Unassembled WGS sequence"/>
</dbReference>
<reference evidence="2 3" key="1">
    <citation type="submission" date="2013-11" db="EMBL/GenBank/DDBJ databases">
        <title>The Damaraland mole rat (Fukomys damarensis) genome and evolution of African mole rats.</title>
        <authorList>
            <person name="Gladyshev V.N."/>
            <person name="Fang X."/>
        </authorList>
    </citation>
    <scope>NUCLEOTIDE SEQUENCE [LARGE SCALE GENOMIC DNA]</scope>
    <source>
        <tissue evidence="2">Liver</tissue>
    </source>
</reference>
<dbReference type="Gene3D" id="1.20.5.190">
    <property type="match status" value="1"/>
</dbReference>
<dbReference type="AlphaFoldDB" id="A0A091D4H3"/>
<protein>
    <submittedName>
        <fullName evidence="2">Spermatogenesis-associated protein 17</fullName>
    </submittedName>
</protein>
<proteinExistence type="predicted"/>
<dbReference type="SUPFAM" id="SSF52540">
    <property type="entry name" value="P-loop containing nucleoside triphosphate hydrolases"/>
    <property type="match status" value="1"/>
</dbReference>
<evidence type="ECO:0000313" key="3">
    <source>
        <dbReference type="Proteomes" id="UP000028990"/>
    </source>
</evidence>
<name>A0A091D4H3_FUKDA</name>
<accession>A0A091D4H3</accession>
<feature type="coiled-coil region" evidence="1">
    <location>
        <begin position="148"/>
        <end position="195"/>
    </location>
</feature>
<dbReference type="EMBL" id="KN123358">
    <property type="protein sequence ID" value="KFO25408.1"/>
    <property type="molecule type" value="Genomic_DNA"/>
</dbReference>
<sequence length="403" mass="47048">MQTEQSQAGEAKLKVEVDEGPFWEQQAPTAAKDGELLSEAKYRFYMVEAVSIPKIIKGPTAQDTDQRVATPQIPVSTAVPASLRHLHRVAIIIQKWWRGYLSRKLYQLKVEVAYYTMKMDLYNAMAVRIQSRWRAHKVRKYCFNYFYYKQYLRAVSEANETIREILQEYAESQESEEKKAKLEREEKRREEDTRKTHYLLSTKQIPGIYNSPFRKEPDPWELRLQKAKPLVPRRRRVQQEHCPELTAWLACTSVRSFPRPDGLPPITTKPCQGPFRNINEVLEQRYKPLEPTLRAAQPVDELKRAREEFRRQERVRNISDKMFLPFSSHHKKENYMPSLLSSSKYNPGSCRKQDFRSENPRRWVCDKAEVDDAGGGGCASAEEDNEAPEAWAGFFSPLCPRLA</sequence>
<gene>
    <name evidence="2" type="ORF">H920_13169</name>
</gene>
<evidence type="ECO:0000256" key="1">
    <source>
        <dbReference type="SAM" id="Coils"/>
    </source>
</evidence>
<organism evidence="2 3">
    <name type="scientific">Fukomys damarensis</name>
    <name type="common">Damaraland mole rat</name>
    <name type="synonym">Cryptomys damarensis</name>
    <dbReference type="NCBI Taxonomy" id="885580"/>
    <lineage>
        <taxon>Eukaryota</taxon>
        <taxon>Metazoa</taxon>
        <taxon>Chordata</taxon>
        <taxon>Craniata</taxon>
        <taxon>Vertebrata</taxon>
        <taxon>Euteleostomi</taxon>
        <taxon>Mammalia</taxon>
        <taxon>Eutheria</taxon>
        <taxon>Euarchontoglires</taxon>
        <taxon>Glires</taxon>
        <taxon>Rodentia</taxon>
        <taxon>Hystricomorpha</taxon>
        <taxon>Bathyergidae</taxon>
        <taxon>Fukomys</taxon>
    </lineage>
</organism>